<organism evidence="2 3">
    <name type="scientific">Sorangium cellulosum</name>
    <name type="common">Polyangium cellulosum</name>
    <dbReference type="NCBI Taxonomy" id="56"/>
    <lineage>
        <taxon>Bacteria</taxon>
        <taxon>Pseudomonadati</taxon>
        <taxon>Myxococcota</taxon>
        <taxon>Polyangia</taxon>
        <taxon>Polyangiales</taxon>
        <taxon>Polyangiaceae</taxon>
        <taxon>Sorangium</taxon>
    </lineage>
</organism>
<dbReference type="PANTHER" id="PTHR43591:SF109">
    <property type="entry name" value="METHYLTRANSFERASE TYPE 11 DOMAIN-CONTAINING PROTEIN"/>
    <property type="match status" value="1"/>
</dbReference>
<dbReference type="Proteomes" id="UP000295781">
    <property type="component" value="Chromosome"/>
</dbReference>
<dbReference type="AlphaFoldDB" id="A0A4P2QC23"/>
<dbReference type="Gene3D" id="3.40.50.150">
    <property type="entry name" value="Vaccinia Virus protein VP39"/>
    <property type="match status" value="1"/>
</dbReference>
<evidence type="ECO:0000259" key="1">
    <source>
        <dbReference type="Pfam" id="PF08241"/>
    </source>
</evidence>
<dbReference type="SUPFAM" id="SSF53335">
    <property type="entry name" value="S-adenosyl-L-methionine-dependent methyltransferases"/>
    <property type="match status" value="1"/>
</dbReference>
<evidence type="ECO:0000313" key="2">
    <source>
        <dbReference type="EMBL" id="AUX27280.1"/>
    </source>
</evidence>
<dbReference type="Pfam" id="PF08241">
    <property type="entry name" value="Methyltransf_11"/>
    <property type="match status" value="1"/>
</dbReference>
<protein>
    <recommendedName>
        <fullName evidence="1">Methyltransferase type 11 domain-containing protein</fullName>
    </recommendedName>
</protein>
<accession>A0A4P2QC23</accession>
<dbReference type="GO" id="GO:0008757">
    <property type="term" value="F:S-adenosylmethionine-dependent methyltransferase activity"/>
    <property type="evidence" value="ECO:0007669"/>
    <property type="project" value="InterPro"/>
</dbReference>
<dbReference type="EMBL" id="CP012670">
    <property type="protein sequence ID" value="AUX27280.1"/>
    <property type="molecule type" value="Genomic_DNA"/>
</dbReference>
<proteinExistence type="predicted"/>
<gene>
    <name evidence="2" type="ORF">SOCEGT47_078640</name>
</gene>
<dbReference type="CDD" id="cd02440">
    <property type="entry name" value="AdoMet_MTases"/>
    <property type="match status" value="1"/>
</dbReference>
<name>A0A4P2QC23_SORCE</name>
<reference evidence="2 3" key="1">
    <citation type="submission" date="2015-09" db="EMBL/GenBank/DDBJ databases">
        <title>Sorangium comparison.</title>
        <authorList>
            <person name="Zaburannyi N."/>
            <person name="Bunk B."/>
            <person name="Overmann J."/>
            <person name="Mueller R."/>
        </authorList>
    </citation>
    <scope>NUCLEOTIDE SEQUENCE [LARGE SCALE GENOMIC DNA]</scope>
    <source>
        <strain evidence="2 3">So ceGT47</strain>
    </source>
</reference>
<evidence type="ECO:0000313" key="3">
    <source>
        <dbReference type="Proteomes" id="UP000295781"/>
    </source>
</evidence>
<dbReference type="InterPro" id="IPR013216">
    <property type="entry name" value="Methyltransf_11"/>
</dbReference>
<dbReference type="InterPro" id="IPR029063">
    <property type="entry name" value="SAM-dependent_MTases_sf"/>
</dbReference>
<feature type="domain" description="Methyltransferase type 11" evidence="1">
    <location>
        <begin position="41"/>
        <end position="139"/>
    </location>
</feature>
<sequence length="233" mass="25976">MLDRAGCLANDRFIRQYQEWINPILARDLELKTTSRPSRIVDMGVGPGFLSRALARRFPEATVIGVDINPAMLDLARDNLAGRPEAQRIELVKQDVHALSFEDRYADVVISWSCYHHWADPVRGLAECWRILRPGGVLSIFDVEPSPEMIPYLQANLSDPEIAGILVKSLREAVPQQVVGEHARAAGIVGFEIKPFELDMAAVLDCIDEIEEPARVSEPSPVNSIAWALTARR</sequence>
<dbReference type="PANTHER" id="PTHR43591">
    <property type="entry name" value="METHYLTRANSFERASE"/>
    <property type="match status" value="1"/>
</dbReference>